<dbReference type="KEGG" id="pfla:Pflav_011100"/>
<feature type="region of interest" description="Disordered" evidence="1">
    <location>
        <begin position="539"/>
        <end position="578"/>
    </location>
</feature>
<feature type="compositionally biased region" description="Basic residues" evidence="1">
    <location>
        <begin position="920"/>
        <end position="936"/>
    </location>
</feature>
<feature type="region of interest" description="Disordered" evidence="1">
    <location>
        <begin position="778"/>
        <end position="836"/>
    </location>
</feature>
<name>A0A6F8XLK6_9ACTN</name>
<feature type="compositionally biased region" description="Basic and acidic residues" evidence="1">
    <location>
        <begin position="2005"/>
        <end position="2015"/>
    </location>
</feature>
<feature type="compositionally biased region" description="Polar residues" evidence="1">
    <location>
        <begin position="2039"/>
        <end position="2049"/>
    </location>
</feature>
<dbReference type="InterPro" id="IPR028908">
    <property type="entry name" value="Tox-PL_dom"/>
</dbReference>
<feature type="compositionally biased region" description="Low complexity" evidence="1">
    <location>
        <begin position="937"/>
        <end position="954"/>
    </location>
</feature>
<feature type="region of interest" description="Disordered" evidence="1">
    <location>
        <begin position="1964"/>
        <end position="1985"/>
    </location>
</feature>
<feature type="domain" description="Tox-PL" evidence="2">
    <location>
        <begin position="1056"/>
        <end position="1138"/>
    </location>
</feature>
<feature type="compositionally biased region" description="Polar residues" evidence="1">
    <location>
        <begin position="906"/>
        <end position="916"/>
    </location>
</feature>
<evidence type="ECO:0000256" key="1">
    <source>
        <dbReference type="SAM" id="MobiDB-lite"/>
    </source>
</evidence>
<protein>
    <recommendedName>
        <fullName evidence="2">Tox-PL domain-containing protein</fullName>
    </recommendedName>
</protein>
<feature type="compositionally biased region" description="Basic residues" evidence="1">
    <location>
        <begin position="2021"/>
        <end position="2031"/>
    </location>
</feature>
<feature type="compositionally biased region" description="Low complexity" evidence="1">
    <location>
        <begin position="797"/>
        <end position="836"/>
    </location>
</feature>
<proteinExistence type="predicted"/>
<dbReference type="Pfam" id="PF15644">
    <property type="entry name" value="Gln_amidase"/>
    <property type="match status" value="1"/>
</dbReference>
<dbReference type="EMBL" id="AP022870">
    <property type="protein sequence ID" value="BCB74700.1"/>
    <property type="molecule type" value="Genomic_DNA"/>
</dbReference>
<organism evidence="3 4">
    <name type="scientific">Phytohabitans flavus</name>
    <dbReference type="NCBI Taxonomy" id="1076124"/>
    <lineage>
        <taxon>Bacteria</taxon>
        <taxon>Bacillati</taxon>
        <taxon>Actinomycetota</taxon>
        <taxon>Actinomycetes</taxon>
        <taxon>Micromonosporales</taxon>
        <taxon>Micromonosporaceae</taxon>
    </lineage>
</organism>
<dbReference type="Proteomes" id="UP000502508">
    <property type="component" value="Chromosome"/>
</dbReference>
<evidence type="ECO:0000259" key="2">
    <source>
        <dbReference type="Pfam" id="PF15644"/>
    </source>
</evidence>
<evidence type="ECO:0000313" key="3">
    <source>
        <dbReference type="EMBL" id="BCB74700.1"/>
    </source>
</evidence>
<accession>A0A6F8XLK6</accession>
<sequence>MLRGTLTGKDLAQVRGLLALTYLQVAGFVTAQISTALVKLHTSLLSRVDLAVARQSLSPRAQAVLRDHADDLRAAFERVFDQSVPRYRLLYTREQLTHILDARSDEVTAREYFDSAVVDGVVSQTTVFGGLTPVPMLDETRPGEDPLVVVEMRDRQYKQDGAYLGVDELRPAWEKVTAELRTVVGAELDMGKAADAIADIRTGMRRGDARGPAWRRFADWERIAAAVRSEGIGAAAVVPVGRSRLATGDDPGQTVIIFHDTDGLVWARSGTDHTPEATGNGVPDLPVPISGLDSVIIGYDGTVREPHEAGPPASDPLTRDETSWLLDGAPLTVRRAAYRRGRSALFIDRNIGHRSRWVLPAHDVTPVLVNVAGDFAEASVVRNGRVEKVRLRAEQLARIVKAELANNPTPNDNDRVQLVPTGKGRPSPRFVANFATASGLTVELPRAADLAHASAVAIRRLAATAGDRLSAVPRSVRHRSIAGLAGARRRARDVLPWVRLIVKPQPRLTDLPPGAVPVAQKSNVAERMWPLRTLVKRGQSGHLAKAPGSRPRKAHKWLGEPRPRRRGGASMSTSSVPAKSWWPGWRKAWGEPRWGGGPVRIQATVQTGAVSDDAGLREWLTAAFAAGTSSGSGTDSPGAALMGLLGSHEARAVRELVPASGDEPSAEQVAVWAREAQDAYVLAHEKKHRTDASRRSELLESAEARSAVAEAVERRRLAARIDAGDQDVVAAMVEFFEAEQMRSPRDVALVVLDVMRSREQPSTVVAKPAWRWRPLAGQIGKWSRSQRPTRPAPANPAAPANTPATAANPATPWDAAATADSATPWEASADDAAAGRQAKQQDLDRLRAQELFLALEGGRRIGWERLGVLAPHEQEPGQPPWFQQQLRPQESDDQPAVVQPPPAVSNIETNTNTSAPTARSVRRRLERLASRWRRTRPVPAQSSPDSAPAGPPASRTKRHRFGKAAGRLGGRLRELDRPVRPPRTSVARVVPPPVAEAKAPAGRGAVRLSRAELVDRMRRLPVRLPAADPDGPSLAVCVEIARSAARQIYPGTLRPMRATDDSAVGLGGTAGARALLAAGPGWHRAAGHQAIEAAVRQAGVGASALVLIRRPGQSGRDPRGHAMVLHHTTDGLVWVDPLADPEHPRARVTEAESTPELIRRAVDIDATIVGPDGRIRPPDPDWARDESASTVSALVEAPRSTAYGYGGDEEELYTYFFVLDNHRGEALPYLAEHQRLGLEATADHGDFATAGGEMYAIGGHQEPAGARSVNREILELKAKVPLPVLPFEQDKLGRSPEMVRAEMKAVHLRLERLFAPLSDRPLRQRRVRMSDVFRQEDGWRLHPQAQTGWIYSARSDRPLISPQTTVGVALVGMHTFIADMAAQRPLPTKFREGSSALYRRLGYRGALEFATRAESTLLGRYLTAGADLRLSASDFAQLRGLLALAYIQVSAFVWARLAAATAKNYLGIASRVDLAAITATLSPDGARLLAESSELVEAIFLETFGALHPEHRRVLRLGMYANVLDLKSRGEPSAREYLASMIFAGRDGVRNIGQNAAWGRMTVLAPEFLPGVSGAIIPVEVRDLPLRPGKAFVDLGGLDAIWENITDAARRAAATAPDTTTIAVPRVEVTAPVTAFPVPTGHFNLLHAVVAADPAAVLRLVRLRTPALPSGDPSVAWLSDPEWVRAELAGLAWQAEAGAASGIADHAQLSRATDLFHAAVIAGDANPASIGTGEPAAGAATLSRIADALGVRIRVFGPGSPPGRGLRSATEAGQPGRPLIYLTQDANGHYSAASPRVRLSRSDLSAIADEAPTRLPKNARLDVCVAVANEVARAVYGARYDAPQQGPGLRPLRAVDDSVVGLTGTAGARARLISGGWRRAAGVAAVTSAVRDLGVGASALVLVRQPGQTPGDQRGHALMLHHATDGPMWMDPAGEGGLKVVDTPPIFQADGAVDLDAVIIGPDGAVLDPDDSPHWQAAESEAPLSALTERTLDSRYGMYQPAGEPTERSHQDRRLGSPKASHPRRTRRWGSRPRPMAGSRQSTRVPRKP</sequence>
<keyword evidence="4" id="KW-1185">Reference proteome</keyword>
<gene>
    <name evidence="3" type="ORF">Pflav_011100</name>
</gene>
<reference evidence="3 4" key="2">
    <citation type="submission" date="2020-03" db="EMBL/GenBank/DDBJ databases">
        <authorList>
            <person name="Ichikawa N."/>
            <person name="Kimura A."/>
            <person name="Kitahashi Y."/>
            <person name="Uohara A."/>
        </authorList>
    </citation>
    <scope>NUCLEOTIDE SEQUENCE [LARGE SCALE GENOMIC DNA]</scope>
    <source>
        <strain evidence="3 4">NBRC 107702</strain>
    </source>
</reference>
<reference evidence="3 4" key="1">
    <citation type="submission" date="2020-03" db="EMBL/GenBank/DDBJ databases">
        <title>Whole genome shotgun sequence of Phytohabitans flavus NBRC 107702.</title>
        <authorList>
            <person name="Komaki H."/>
            <person name="Tamura T."/>
        </authorList>
    </citation>
    <scope>NUCLEOTIDE SEQUENCE [LARGE SCALE GENOMIC DNA]</scope>
    <source>
        <strain evidence="3 4">NBRC 107702</strain>
    </source>
</reference>
<feature type="region of interest" description="Disordered" evidence="1">
    <location>
        <begin position="1997"/>
        <end position="2049"/>
    </location>
</feature>
<evidence type="ECO:0000313" key="4">
    <source>
        <dbReference type="Proteomes" id="UP000502508"/>
    </source>
</evidence>
<feature type="region of interest" description="Disordered" evidence="1">
    <location>
        <begin position="871"/>
        <end position="968"/>
    </location>
</feature>
<dbReference type="RefSeq" id="WP_173034168.1">
    <property type="nucleotide sequence ID" value="NZ_AP022870.1"/>
</dbReference>